<feature type="domain" description="Antitoxin-like ribbon-helix-helix" evidence="1">
    <location>
        <begin position="21"/>
        <end position="51"/>
    </location>
</feature>
<dbReference type="InterPro" id="IPR046765">
    <property type="entry name" value="Antitox_RHH"/>
</dbReference>
<dbReference type="KEGG" id="dalk:DSCA_60120"/>
<dbReference type="InterPro" id="IPR013321">
    <property type="entry name" value="Arc_rbn_hlx_hlx"/>
</dbReference>
<accession>A0A5K7YQM4</accession>
<protein>
    <recommendedName>
        <fullName evidence="1">Antitoxin-like ribbon-helix-helix domain-containing protein</fullName>
    </recommendedName>
</protein>
<reference evidence="2 3" key="1">
    <citation type="submission" date="2019-11" db="EMBL/GenBank/DDBJ databases">
        <title>Comparative genomics of hydrocarbon-degrading Desulfosarcina strains.</title>
        <authorList>
            <person name="Watanabe M."/>
            <person name="Kojima H."/>
            <person name="Fukui M."/>
        </authorList>
    </citation>
    <scope>NUCLEOTIDE SEQUENCE [LARGE SCALE GENOMIC DNA]</scope>
    <source>
        <strain evidence="2 3">PL12</strain>
    </source>
</reference>
<name>A0A5K7YQM4_9BACT</name>
<dbReference type="AlphaFoldDB" id="A0A5K7YQM4"/>
<evidence type="ECO:0000313" key="3">
    <source>
        <dbReference type="Proteomes" id="UP000427906"/>
    </source>
</evidence>
<proteinExistence type="predicted"/>
<organism evidence="2 3">
    <name type="scientific">Desulfosarcina alkanivorans</name>
    <dbReference type="NCBI Taxonomy" id="571177"/>
    <lineage>
        <taxon>Bacteria</taxon>
        <taxon>Pseudomonadati</taxon>
        <taxon>Thermodesulfobacteriota</taxon>
        <taxon>Desulfobacteria</taxon>
        <taxon>Desulfobacterales</taxon>
        <taxon>Desulfosarcinaceae</taxon>
        <taxon>Desulfosarcina</taxon>
    </lineage>
</organism>
<evidence type="ECO:0000259" key="1">
    <source>
        <dbReference type="Pfam" id="PF20605"/>
    </source>
</evidence>
<gene>
    <name evidence="2" type="ORF">DSCA_60120</name>
</gene>
<dbReference type="Proteomes" id="UP000427906">
    <property type="component" value="Chromosome"/>
</dbReference>
<dbReference type="Gene3D" id="1.10.1220.10">
    <property type="entry name" value="Met repressor-like"/>
    <property type="match status" value="1"/>
</dbReference>
<dbReference type="GO" id="GO:0006355">
    <property type="term" value="P:regulation of DNA-templated transcription"/>
    <property type="evidence" value="ECO:0007669"/>
    <property type="project" value="InterPro"/>
</dbReference>
<dbReference type="Pfam" id="PF20605">
    <property type="entry name" value="Antitox_RHH"/>
    <property type="match status" value="1"/>
</dbReference>
<dbReference type="RefSeq" id="WP_155319837.1">
    <property type="nucleotide sequence ID" value="NZ_AP021874.1"/>
</dbReference>
<sequence length="60" mass="6816">MNVHMGQKKPFSTRVDEDKVKDLKHLAVDTDKSLGDLLEEAITDLVMKYRQEKKGAKNGD</sequence>
<dbReference type="EMBL" id="AP021874">
    <property type="protein sequence ID" value="BBO72082.1"/>
    <property type="molecule type" value="Genomic_DNA"/>
</dbReference>
<evidence type="ECO:0000313" key="2">
    <source>
        <dbReference type="EMBL" id="BBO72082.1"/>
    </source>
</evidence>
<keyword evidence="3" id="KW-1185">Reference proteome</keyword>